<dbReference type="PROSITE" id="PS01314">
    <property type="entry name" value="UPF0047"/>
    <property type="match status" value="1"/>
</dbReference>
<dbReference type="STRING" id="504832.OCA5_c01850"/>
<dbReference type="eggNOG" id="COG0432">
    <property type="taxonomic scope" value="Bacteria"/>
</dbReference>
<dbReference type="EMBL" id="CP002826">
    <property type="protein sequence ID" value="AEI04916.1"/>
    <property type="molecule type" value="Genomic_DNA"/>
</dbReference>
<dbReference type="SUPFAM" id="SSF111038">
    <property type="entry name" value="YjbQ-like"/>
    <property type="match status" value="1"/>
</dbReference>
<dbReference type="PANTHER" id="PTHR30615:SF8">
    <property type="entry name" value="UPF0047 PROTEIN C4A8.02C"/>
    <property type="match status" value="1"/>
</dbReference>
<organism evidence="2 3">
    <name type="scientific">Afipia carboxidovorans (strain ATCC 49405 / DSM 1227 / KCTC 32145 / OM5)</name>
    <name type="common">Oligotropha carboxidovorans</name>
    <dbReference type="NCBI Taxonomy" id="504832"/>
    <lineage>
        <taxon>Bacteria</taxon>
        <taxon>Pseudomonadati</taxon>
        <taxon>Pseudomonadota</taxon>
        <taxon>Alphaproteobacteria</taxon>
        <taxon>Hyphomicrobiales</taxon>
        <taxon>Nitrobacteraceae</taxon>
        <taxon>Afipia</taxon>
    </lineage>
</organism>
<dbReference type="InterPro" id="IPR001602">
    <property type="entry name" value="UPF0047_YjbQ-like"/>
</dbReference>
<dbReference type="Proteomes" id="UP000007730">
    <property type="component" value="Chromosome"/>
</dbReference>
<dbReference type="NCBIfam" id="TIGR00149">
    <property type="entry name" value="TIGR00149_YjbQ"/>
    <property type="match status" value="1"/>
</dbReference>
<dbReference type="PANTHER" id="PTHR30615">
    <property type="entry name" value="UNCHARACTERIZED PROTEIN YJBQ-RELATED"/>
    <property type="match status" value="1"/>
</dbReference>
<evidence type="ECO:0000313" key="2">
    <source>
        <dbReference type="EMBL" id="AEI04916.1"/>
    </source>
</evidence>
<gene>
    <name evidence="2" type="ordered locus">OCA5_c01850</name>
</gene>
<evidence type="ECO:0008006" key="4">
    <source>
        <dbReference type="Google" id="ProtNLM"/>
    </source>
</evidence>
<name>B6JAG4_AFIC5</name>
<dbReference type="PATRIC" id="fig|504832.7.peg.195"/>
<comment type="similarity">
    <text evidence="1">Belongs to the UPF0047 family.</text>
</comment>
<dbReference type="PIRSF" id="PIRSF004681">
    <property type="entry name" value="UCP004681"/>
    <property type="match status" value="1"/>
</dbReference>
<dbReference type="InterPro" id="IPR035917">
    <property type="entry name" value="YjbQ-like_sf"/>
</dbReference>
<protein>
    <recommendedName>
        <fullName evidence="4">Secondary thiamine-phosphate synthase enzyme</fullName>
    </recommendedName>
</protein>
<evidence type="ECO:0000313" key="3">
    <source>
        <dbReference type="Proteomes" id="UP000007730"/>
    </source>
</evidence>
<evidence type="ECO:0000256" key="1">
    <source>
        <dbReference type="ARBA" id="ARBA00005534"/>
    </source>
</evidence>
<dbReference type="OrthoDB" id="9801725at2"/>
<dbReference type="KEGG" id="oca:OCAR_4342"/>
<accession>B6JAG4</accession>
<dbReference type="Pfam" id="PF01894">
    <property type="entry name" value="YjbQ"/>
    <property type="match status" value="1"/>
</dbReference>
<dbReference type="KEGG" id="ocg:OCA5_c01850"/>
<dbReference type="AlphaFoldDB" id="B6JAG4"/>
<keyword evidence="3" id="KW-1185">Reference proteome</keyword>
<dbReference type="HOGENOM" id="CLU_096980_0_2_5"/>
<dbReference type="RefSeq" id="WP_012561520.1">
    <property type="nucleotide sequence ID" value="NC_011386.1"/>
</dbReference>
<reference evidence="2 3" key="1">
    <citation type="journal article" date="2011" name="J. Bacteriol.">
        <title>Complete genome sequences of the chemolithoautotrophic Oligotropha carboxidovorans strains OM4 and OM5.</title>
        <authorList>
            <person name="Volland S."/>
            <person name="Rachinger M."/>
            <person name="Strittmatter A."/>
            <person name="Daniel R."/>
            <person name="Gottschalk G."/>
            <person name="Meyer O."/>
        </authorList>
    </citation>
    <scope>NUCLEOTIDE SEQUENCE [LARGE SCALE GENOMIC DNA]</scope>
    <source>
        <strain evidence="3">ATCC 49405 / DSM 1227 / KCTC 32145 / OM5</strain>
    </source>
</reference>
<sequence>MKLNGHCSPVVTITPERIATATLSVETPRRGFFDITAQAQAFLRDAKAGDGALMLFIRHTSASLTIQENADPDVLTDLTDALDRLAPEDGGWIHTVEGPDDMPAHIKTMLTSCSLQVPVEKGAMMLGTWQGIYLIEHRARPHRREIVLQFIGSTAA</sequence>
<proteinExistence type="inferred from homology"/>
<dbReference type="Gene3D" id="2.60.120.460">
    <property type="entry name" value="YjbQ-like"/>
    <property type="match status" value="1"/>
</dbReference>